<feature type="transmembrane region" description="Helical" evidence="12">
    <location>
        <begin position="800"/>
        <end position="826"/>
    </location>
</feature>
<evidence type="ECO:0000259" key="17">
    <source>
        <dbReference type="Pfam" id="PF22599"/>
    </source>
</evidence>
<dbReference type="PANTHER" id="PTHR30081:SF1">
    <property type="entry name" value="PROTEIN TRANSLOCASE SUBUNIT SECD"/>
    <property type="match status" value="1"/>
</dbReference>
<dbReference type="NCBIfam" id="TIGR01129">
    <property type="entry name" value="secD"/>
    <property type="match status" value="1"/>
</dbReference>
<dbReference type="GO" id="GO:0015450">
    <property type="term" value="F:protein-transporting ATPase activity"/>
    <property type="evidence" value="ECO:0007669"/>
    <property type="project" value="InterPro"/>
</dbReference>
<organism evidence="18 20">
    <name type="scientific">Rhizobium tibeticum</name>
    <dbReference type="NCBI Taxonomy" id="501024"/>
    <lineage>
        <taxon>Bacteria</taxon>
        <taxon>Pseudomonadati</taxon>
        <taxon>Pseudomonadota</taxon>
        <taxon>Alphaproteobacteria</taxon>
        <taxon>Hyphomicrobiales</taxon>
        <taxon>Rhizobiaceae</taxon>
        <taxon>Rhizobium/Agrobacterium group</taxon>
        <taxon>Rhizobium</taxon>
    </lineage>
</organism>
<evidence type="ECO:0000313" key="21">
    <source>
        <dbReference type="Proteomes" id="UP000198939"/>
    </source>
</evidence>
<feature type="transmembrane region" description="Helical" evidence="12">
    <location>
        <begin position="465"/>
        <end position="489"/>
    </location>
</feature>
<reference evidence="20" key="2">
    <citation type="submission" date="2016-10" db="EMBL/GenBank/DDBJ databases">
        <authorList>
            <person name="Wibberg D."/>
        </authorList>
    </citation>
    <scope>NUCLEOTIDE SEQUENCE [LARGE SCALE GENOMIC DNA]</scope>
</reference>
<dbReference type="InterPro" id="IPR022645">
    <property type="entry name" value="SecD/SecF_bac"/>
</dbReference>
<dbReference type="InterPro" id="IPR055344">
    <property type="entry name" value="SecD_SecF_C_bact"/>
</dbReference>
<dbReference type="Gene3D" id="3.30.1360.200">
    <property type="match status" value="1"/>
</dbReference>
<gene>
    <name evidence="13" type="primary">secF</name>
    <name evidence="12" type="synonym">secD</name>
    <name evidence="18" type="ORF">RTCCBAU85039_3183</name>
    <name evidence="19" type="ORF">SAMN05216228_101260</name>
</gene>
<evidence type="ECO:0000256" key="12">
    <source>
        <dbReference type="HAMAP-Rule" id="MF_01463"/>
    </source>
</evidence>
<dbReference type="NCBIfam" id="TIGR00916">
    <property type="entry name" value="2A0604s01"/>
    <property type="match status" value="2"/>
</dbReference>
<dbReference type="NCBIfam" id="TIGR00966">
    <property type="entry name" value="transloc_SecF"/>
    <property type="match status" value="1"/>
</dbReference>
<evidence type="ECO:0000256" key="4">
    <source>
        <dbReference type="ARBA" id="ARBA00022692"/>
    </source>
</evidence>
<evidence type="ECO:0000256" key="10">
    <source>
        <dbReference type="ARBA" id="ARBA00060856"/>
    </source>
</evidence>
<evidence type="ECO:0000259" key="15">
    <source>
        <dbReference type="Pfam" id="PF02355"/>
    </source>
</evidence>
<dbReference type="Pfam" id="PF07549">
    <property type="entry name" value="Sec_GG"/>
    <property type="match status" value="1"/>
</dbReference>
<dbReference type="RefSeq" id="WP_072376617.1">
    <property type="nucleotide sequence ID" value="NZ_FNXB01000015.1"/>
</dbReference>
<evidence type="ECO:0000313" key="18">
    <source>
        <dbReference type="EMBL" id="SEH93657.1"/>
    </source>
</evidence>
<dbReference type="EMBL" id="FNXB01000015">
    <property type="protein sequence ID" value="SEH93657.1"/>
    <property type="molecule type" value="Genomic_DNA"/>
</dbReference>
<dbReference type="SUPFAM" id="SSF82866">
    <property type="entry name" value="Multidrug efflux transporter AcrB transmembrane domain"/>
    <property type="match status" value="2"/>
</dbReference>
<comment type="similarity">
    <text evidence="13">Belongs to the SecD/SecF family. SecF subfamily.</text>
</comment>
<comment type="caution">
    <text evidence="12">Lacks conserved residue(s) required for the propagation of feature annotation.</text>
</comment>
<sequence length="853" mass="91526">MHRFSRLKAVLIWVLVVVAVVVAAPNLLSDGQRSKLPAWLAHSHVALGPDVQGGSHLLFQIERADIVKERLERTVADIRGKLRESNIRYTGLTGNDQDVTVKITDAGQVEAAINALSALTASRKSGWFGGSIQNVTLERGTDGQLTLRISKDSIDEGIAAAQAQSLEVVERRIAGLGINDYSVRADGRDRIDVKALGSIDVERLKNILNEPAQLSVRMIDESMSGQQALAGRWPATSEVLYSLDDPPIPYLVDRTDFVTGKNLVDVQAVVDAQTNTVAISYKLDSEGAEHLAQKTRQNIGRHLAVLFDDQVMAAPMINAPILDGTGTVPVSFSEDGAHDLALMLRAGALPATLTTVEERTVSTALGAESKRAGLVAGFVAALLVIGLMFAFYRKLGIITGISLALSLVLILAVLSAIGATLTLPGIAGIVLIIGMAVDANVLVYERIREEAKAGHSFADAIDNGFSRAFLTILDANVTIIIAAVILYYLGSDTVRGFAVTLAAGILTTVFTTFTLTRWIVVTWLHRKHPRHLPRDVQTGIFDRANIRFMGIRRYTFTVSAALSILAMVGFATVGANLGVDFAGGSHVEVKAKQGSADPNDIRARLGDLNIGDIEARRLADASTALVRIQAQGGGENAEQSAMTLLRDELANDYEIRSVEVVGPAVSGELTRAATLGLLGSLAVILLYIWLRFEWQFAIGAIIATLHDIILTLGLFVLTGMEFNLTSVAAILTIVGYSLNDTVVVYDRMRENLKRYRKMPLPILIDASINQTLSRTVLTAATTLLALLALCLFGGEVIRPFAFVMLFGVAVGTFSSIYIAAPVLIAFKLRPDAVDSDQNKKVAEPGTNSGNPAV</sequence>
<feature type="transmembrane region" description="Helical" evidence="12">
    <location>
        <begin position="372"/>
        <end position="391"/>
    </location>
</feature>
<dbReference type="PANTHER" id="PTHR30081">
    <property type="entry name" value="PROTEIN-EXPORT MEMBRANE PROTEIN SEC"/>
    <property type="match status" value="1"/>
</dbReference>
<feature type="transmembrane region" description="Helical" evidence="12">
    <location>
        <begin position="672"/>
        <end position="690"/>
    </location>
</feature>
<dbReference type="Pfam" id="PF21760">
    <property type="entry name" value="SecD_1st"/>
    <property type="match status" value="1"/>
</dbReference>
<keyword evidence="21" id="KW-1185">Reference proteome</keyword>
<evidence type="ECO:0000313" key="19">
    <source>
        <dbReference type="EMBL" id="SEO13457.1"/>
    </source>
</evidence>
<evidence type="ECO:0000313" key="20">
    <source>
        <dbReference type="Proteomes" id="UP000183063"/>
    </source>
</evidence>
<keyword evidence="3 12" id="KW-1003">Cell membrane</keyword>
<feature type="domain" description="SecDF P1 head subdomain" evidence="17">
    <location>
        <begin position="238"/>
        <end position="351"/>
    </location>
</feature>
<dbReference type="GO" id="GO:0043952">
    <property type="term" value="P:protein transport by the Sec complex"/>
    <property type="evidence" value="ECO:0007669"/>
    <property type="project" value="UniProtKB-UniRule"/>
</dbReference>
<comment type="subunit">
    <text evidence="12">Forms a complex with SecF. Part of the essential Sec protein translocation apparatus which comprises SecA, SecYEG and auxiliary proteins SecDF-YajC and YidC.</text>
</comment>
<evidence type="ECO:0000259" key="16">
    <source>
        <dbReference type="Pfam" id="PF21760"/>
    </source>
</evidence>
<dbReference type="Proteomes" id="UP000198939">
    <property type="component" value="Unassembled WGS sequence"/>
</dbReference>
<dbReference type="HAMAP" id="MF_01464_B">
    <property type="entry name" value="SecF_B"/>
    <property type="match status" value="1"/>
</dbReference>
<dbReference type="OrthoDB" id="9805019at2"/>
<reference evidence="19 21" key="1">
    <citation type="submission" date="2016-10" db="EMBL/GenBank/DDBJ databases">
        <authorList>
            <person name="Varghese N."/>
            <person name="Submissions S."/>
        </authorList>
    </citation>
    <scope>NUCLEOTIDE SEQUENCE [LARGE SCALE GENOMIC DNA]</scope>
    <source>
        <strain evidence="19 21">CGMCC 1.7071</strain>
    </source>
</reference>
<evidence type="ECO:0000256" key="8">
    <source>
        <dbReference type="ARBA" id="ARBA00023136"/>
    </source>
</evidence>
<reference evidence="18" key="3">
    <citation type="submission" date="2016-10" db="EMBL/GenBank/DDBJ databases">
        <authorList>
            <person name="de Groot N.N."/>
        </authorList>
    </citation>
    <scope>NUCLEOTIDE SEQUENCE [LARGE SCALE GENOMIC DNA]</scope>
    <source>
        <strain evidence="18">CCBAU85039</strain>
    </source>
</reference>
<dbReference type="STRING" id="501024.RTCCBAU85039_3183"/>
<keyword evidence="2 12" id="KW-0813">Transport</keyword>
<keyword evidence="4 12" id="KW-0812">Transmembrane</keyword>
<comment type="subunit">
    <text evidence="13">Forms a complex with SecD. Part of the essential Sec protein translocation apparatus which comprises SecA, SecYEG and auxiliary proteins SecDF-YajC and YidC.</text>
</comment>
<comment type="subcellular location">
    <subcellularLocation>
        <location evidence="1 12">Cell membrane</location>
        <topology evidence="1 12">Multi-pass membrane protein</topology>
    </subcellularLocation>
</comment>
<dbReference type="GO" id="GO:0065002">
    <property type="term" value="P:intracellular protein transmembrane transport"/>
    <property type="evidence" value="ECO:0007669"/>
    <property type="project" value="UniProtKB-UniRule"/>
</dbReference>
<dbReference type="InterPro" id="IPR005665">
    <property type="entry name" value="SecF_bac"/>
</dbReference>
<dbReference type="Gene3D" id="3.30.70.3400">
    <property type="match status" value="1"/>
</dbReference>
<dbReference type="InterPro" id="IPR048631">
    <property type="entry name" value="SecD_1st"/>
</dbReference>
<dbReference type="Pfam" id="PF02355">
    <property type="entry name" value="SecD_SecF_C"/>
    <property type="match status" value="2"/>
</dbReference>
<dbReference type="AlphaFoldDB" id="A0A1H8M7U9"/>
<keyword evidence="5 12" id="KW-0653">Protein transport</keyword>
<evidence type="ECO:0000256" key="5">
    <source>
        <dbReference type="ARBA" id="ARBA00022927"/>
    </source>
</evidence>
<dbReference type="NCBIfam" id="NF011315">
    <property type="entry name" value="PRK14726.1"/>
    <property type="match status" value="1"/>
</dbReference>
<feature type="transmembrane region" description="Helical" evidence="12">
    <location>
        <begin position="425"/>
        <end position="444"/>
    </location>
</feature>
<feature type="transmembrane region" description="Helical" evidence="12">
    <location>
        <begin position="501"/>
        <end position="524"/>
    </location>
</feature>
<evidence type="ECO:0000256" key="14">
    <source>
        <dbReference type="SAM" id="Coils"/>
    </source>
</evidence>
<dbReference type="GO" id="GO:0005886">
    <property type="term" value="C:plasma membrane"/>
    <property type="evidence" value="ECO:0007669"/>
    <property type="project" value="UniProtKB-SubCell"/>
</dbReference>
<comment type="similarity">
    <text evidence="11">In the N-terminal section; belongs to the SecD/SecF family. SecD subfamily.</text>
</comment>
<dbReference type="InterPro" id="IPR022646">
    <property type="entry name" value="SecD/SecF_CS"/>
</dbReference>
<dbReference type="EMBL" id="FOCV01000012">
    <property type="protein sequence ID" value="SEO13457.1"/>
    <property type="molecule type" value="Genomic_DNA"/>
</dbReference>
<dbReference type="GO" id="GO:0006605">
    <property type="term" value="P:protein targeting"/>
    <property type="evidence" value="ECO:0007669"/>
    <property type="project" value="UniProtKB-UniRule"/>
</dbReference>
<dbReference type="Gene3D" id="1.20.1640.10">
    <property type="entry name" value="Multidrug efflux transporter AcrB transmembrane domain"/>
    <property type="match status" value="2"/>
</dbReference>
<dbReference type="InterPro" id="IPR005791">
    <property type="entry name" value="SecD"/>
</dbReference>
<comment type="similarity">
    <text evidence="10">In the C-terminal section; belongs to the SecD/SecF family. SecF subfamily.</text>
</comment>
<keyword evidence="14" id="KW-0175">Coiled coil</keyword>
<keyword evidence="7 12" id="KW-0811">Translocation</keyword>
<keyword evidence="6 12" id="KW-1133">Transmembrane helix</keyword>
<feature type="domain" description="Protein translocase subunit SecDF P1" evidence="16">
    <location>
        <begin position="164"/>
        <end position="220"/>
    </location>
</feature>
<evidence type="ECO:0000256" key="7">
    <source>
        <dbReference type="ARBA" id="ARBA00023010"/>
    </source>
</evidence>
<dbReference type="PRINTS" id="PR01755">
    <property type="entry name" value="SECFTRNLCASE"/>
</dbReference>
<dbReference type="InterPro" id="IPR054384">
    <property type="entry name" value="SecDF_P1_head"/>
</dbReference>
<feature type="domain" description="Protein export membrane protein SecD/SecF C-terminal" evidence="15">
    <location>
        <begin position="648"/>
        <end position="827"/>
    </location>
</feature>
<feature type="domain" description="Protein export membrane protein SecD/SecF C-terminal" evidence="15">
    <location>
        <begin position="354"/>
        <end position="523"/>
    </location>
</feature>
<feature type="transmembrane region" description="Helical" evidence="12">
    <location>
        <begin position="776"/>
        <end position="794"/>
    </location>
</feature>
<feature type="transmembrane region" description="Helical" evidence="12">
    <location>
        <begin position="697"/>
        <end position="718"/>
    </location>
</feature>
<evidence type="ECO:0000256" key="1">
    <source>
        <dbReference type="ARBA" id="ARBA00004651"/>
    </source>
</evidence>
<feature type="coiled-coil region" evidence="14">
    <location>
        <begin position="61"/>
        <end position="88"/>
    </location>
</feature>
<comment type="function">
    <text evidence="9 12">Part of the Sec protein translocase complex. Interacts with the SecYEG preprotein conducting channel. SecDF uses the proton motive force (PMF) to complete protein translocation after the ATP-dependent function of SecA.</text>
</comment>
<protein>
    <recommendedName>
        <fullName evidence="12 13">Multifunctional fusion protein</fullName>
    </recommendedName>
    <domain>
        <recommendedName>
            <fullName evidence="12">Protein translocase subunit SecD</fullName>
        </recommendedName>
    </domain>
    <domain>
        <recommendedName>
            <fullName evidence="13">Protein-export membrane protein SecF</fullName>
        </recommendedName>
    </domain>
</protein>
<feature type="transmembrane region" description="Helical" evidence="12">
    <location>
        <begin position="398"/>
        <end position="419"/>
    </location>
</feature>
<name>A0A1H8M7U9_9HYPH</name>
<evidence type="ECO:0000256" key="9">
    <source>
        <dbReference type="ARBA" id="ARBA00059018"/>
    </source>
</evidence>
<keyword evidence="8 12" id="KW-0472">Membrane</keyword>
<evidence type="ECO:0000256" key="3">
    <source>
        <dbReference type="ARBA" id="ARBA00022475"/>
    </source>
</evidence>
<dbReference type="InterPro" id="IPR022813">
    <property type="entry name" value="SecD/SecF_arch_bac"/>
</dbReference>
<evidence type="ECO:0000256" key="13">
    <source>
        <dbReference type="HAMAP-Rule" id="MF_01464"/>
    </source>
</evidence>
<comment type="similarity">
    <text evidence="12">Belongs to the SecD/SecF family. SecD subfamily.</text>
</comment>
<feature type="transmembrane region" description="Helical" evidence="12">
    <location>
        <begin position="554"/>
        <end position="575"/>
    </location>
</feature>
<dbReference type="Pfam" id="PF22599">
    <property type="entry name" value="SecDF_P1_head"/>
    <property type="match status" value="1"/>
</dbReference>
<evidence type="ECO:0000256" key="11">
    <source>
        <dbReference type="ARBA" id="ARBA00061053"/>
    </source>
</evidence>
<proteinExistence type="inferred from homology"/>
<evidence type="ECO:0000256" key="6">
    <source>
        <dbReference type="ARBA" id="ARBA00022989"/>
    </source>
</evidence>
<dbReference type="HAMAP" id="MF_01463_B">
    <property type="entry name" value="SecD_B"/>
    <property type="match status" value="1"/>
</dbReference>
<dbReference type="InterPro" id="IPR048634">
    <property type="entry name" value="SecD_SecF_C"/>
</dbReference>
<evidence type="ECO:0000256" key="2">
    <source>
        <dbReference type="ARBA" id="ARBA00022448"/>
    </source>
</evidence>
<feature type="transmembrane region" description="Helical" evidence="12">
    <location>
        <begin position="724"/>
        <end position="745"/>
    </location>
</feature>
<dbReference type="FunFam" id="1.20.1640.10:FF:000024">
    <property type="entry name" value="Multifunctional fusion protein"/>
    <property type="match status" value="1"/>
</dbReference>
<accession>A0A1H8M7U9</accession>
<dbReference type="NCBIfam" id="NF009583">
    <property type="entry name" value="PRK13024.1-3"/>
    <property type="match status" value="1"/>
</dbReference>
<dbReference type="Proteomes" id="UP000183063">
    <property type="component" value="Unassembled WGS sequence"/>
</dbReference>